<gene>
    <name evidence="1" type="ORF">E4031_00340</name>
</gene>
<dbReference type="Proteomes" id="UP000297725">
    <property type="component" value="Unassembled WGS sequence"/>
</dbReference>
<proteinExistence type="predicted"/>
<dbReference type="EMBL" id="SRHU01000002">
    <property type="protein sequence ID" value="TFZ43304.1"/>
    <property type="molecule type" value="Genomic_DNA"/>
</dbReference>
<reference evidence="1 2" key="1">
    <citation type="submission" date="2019-03" db="EMBL/GenBank/DDBJ databases">
        <title>Vagococcus sp. was isolated fron gut of Carduelis flavirostris.</title>
        <authorList>
            <person name="Ge Y."/>
        </authorList>
    </citation>
    <scope>NUCLEOTIDE SEQUENCE [LARGE SCALE GENOMIC DNA]</scope>
    <source>
        <strain evidence="1 2">CF-210</strain>
    </source>
</reference>
<evidence type="ECO:0000313" key="1">
    <source>
        <dbReference type="EMBL" id="TFZ43304.1"/>
    </source>
</evidence>
<evidence type="ECO:0000313" key="2">
    <source>
        <dbReference type="Proteomes" id="UP000297725"/>
    </source>
</evidence>
<sequence length="71" mass="8408">MKEKEGKAVLKRKSTVLGIIQKNSKYLSIVERYKIYQFNKKVNDKEYCNRATEKHSRGVSSLHNDWSKLFD</sequence>
<dbReference type="AlphaFoldDB" id="A0AAJ5JLR4"/>
<comment type="caution">
    <text evidence="1">The sequence shown here is derived from an EMBL/GenBank/DDBJ whole genome shotgun (WGS) entry which is preliminary data.</text>
</comment>
<protein>
    <submittedName>
        <fullName evidence="1">Uncharacterized protein</fullName>
    </submittedName>
</protein>
<accession>A0AAJ5JLR4</accession>
<organism evidence="1 2">
    <name type="scientific">Vagococcus xieshaowenii</name>
    <dbReference type="NCBI Taxonomy" id="2562451"/>
    <lineage>
        <taxon>Bacteria</taxon>
        <taxon>Bacillati</taxon>
        <taxon>Bacillota</taxon>
        <taxon>Bacilli</taxon>
        <taxon>Lactobacillales</taxon>
        <taxon>Enterococcaceae</taxon>
        <taxon>Vagococcus</taxon>
    </lineage>
</organism>
<name>A0AAJ5JLR4_9ENTE</name>